<keyword evidence="3" id="KW-0808">Transferase</keyword>
<evidence type="ECO:0000256" key="6">
    <source>
        <dbReference type="SAM" id="Phobius"/>
    </source>
</evidence>
<keyword evidence="2" id="KW-0489">Methyltransferase</keyword>
<evidence type="ECO:0000256" key="1">
    <source>
        <dbReference type="ARBA" id="ARBA00001968"/>
    </source>
</evidence>
<dbReference type="EMBL" id="VEPZ02001477">
    <property type="protein sequence ID" value="KAE8671223.1"/>
    <property type="molecule type" value="Genomic_DNA"/>
</dbReference>
<sequence>MKNCSLSSDAAPFIVTDDEKYGNKQVISSTPHLCDYILANVREPPIIWQLREETASMRGSQMQVSPDQAQLLAMLVQILGAERCIELGVYTGYSSLAVALALPVSGCLVACERDARSLEVAKRYYELADVSHKESVKHGLAADVLKSMISNGETCSYDFAFFDAEKRMNQEYFELLLQQVRVGGVIVIDNVLWHGKVADPLVNDAKTISIQNFNQNLMADKRVSISMSNNGASLSPLWSWCFHHPLLLANVLFFFNVSVLFWVIGHIQCSNWMIDLYRTVLPVLLVYYYATHPSAQFDRWRSKLVIALTWVWSIRLTHNYFRRENWQWGAREDWRFTDMRGQYGKHWWWMSFFAVYFSQQIFLIGVCLPLYAVHSVDKPLNIWDFVAALVCLGIVIALFADTQLHDFVTRNRKLKDLGKPMVPNLDRGLWRYSRHPNYFGEQLWWWGLVVFAWSLGHGWTIVGALINSMCLAYVSVLVDRRMLKQEYRAEACRLYQKTTSACVPWFKSSAEAVKDKHT</sequence>
<reference evidence="7" key="1">
    <citation type="submission" date="2019-09" db="EMBL/GenBank/DDBJ databases">
        <title>Draft genome information of white flower Hibiscus syriacus.</title>
        <authorList>
            <person name="Kim Y.-M."/>
        </authorList>
    </citation>
    <scope>NUCLEOTIDE SEQUENCE [LARGE SCALE GENOMIC DNA]</scope>
    <source>
        <strain evidence="7">YM2019G1</strain>
    </source>
</reference>
<dbReference type="PROSITE" id="PS51682">
    <property type="entry name" value="SAM_OMT_I"/>
    <property type="match status" value="1"/>
</dbReference>
<dbReference type="Gene3D" id="3.40.50.150">
    <property type="entry name" value="Vaccinia Virus protein VP39"/>
    <property type="match status" value="1"/>
</dbReference>
<dbReference type="AlphaFoldDB" id="A0A6A2X7B9"/>
<dbReference type="CDD" id="cd02440">
    <property type="entry name" value="AdoMet_MTases"/>
    <property type="match status" value="1"/>
</dbReference>
<dbReference type="GO" id="GO:0032259">
    <property type="term" value="P:methylation"/>
    <property type="evidence" value="ECO:0007669"/>
    <property type="project" value="UniProtKB-KW"/>
</dbReference>
<dbReference type="InterPro" id="IPR002935">
    <property type="entry name" value="SAM_O-MeTrfase"/>
</dbReference>
<dbReference type="InterPro" id="IPR029063">
    <property type="entry name" value="SAM-dependent_MTases_sf"/>
</dbReference>
<keyword evidence="4" id="KW-0949">S-adenosyl-L-methionine</keyword>
<protein>
    <submittedName>
        <fullName evidence="7">Aig1</fullName>
    </submittedName>
</protein>
<dbReference type="PANTHER" id="PTHR32251:SF23">
    <property type="entry name" value="3-OXO-5-ALPHA-STEROID 4-DEHYDROGENASE (DUF1295)"/>
    <property type="match status" value="1"/>
</dbReference>
<proteinExistence type="inferred from homology"/>
<feature type="transmembrane region" description="Helical" evidence="6">
    <location>
        <begin position="347"/>
        <end position="373"/>
    </location>
</feature>
<feature type="transmembrane region" description="Helical" evidence="6">
    <location>
        <begin position="443"/>
        <end position="474"/>
    </location>
</feature>
<feature type="transmembrane region" description="Helical" evidence="6">
    <location>
        <begin position="246"/>
        <end position="265"/>
    </location>
</feature>
<evidence type="ECO:0000256" key="5">
    <source>
        <dbReference type="ARBA" id="ARBA00023453"/>
    </source>
</evidence>
<dbReference type="GO" id="GO:0016020">
    <property type="term" value="C:membrane"/>
    <property type="evidence" value="ECO:0007669"/>
    <property type="project" value="TreeGrafter"/>
</dbReference>
<gene>
    <name evidence="7" type="ORF">F3Y22_tig00111983pilonHSYRG00025</name>
</gene>
<evidence type="ECO:0000256" key="2">
    <source>
        <dbReference type="ARBA" id="ARBA00022603"/>
    </source>
</evidence>
<feature type="transmembrane region" description="Helical" evidence="6">
    <location>
        <begin position="271"/>
        <end position="290"/>
    </location>
</feature>
<evidence type="ECO:0000313" key="7">
    <source>
        <dbReference type="EMBL" id="KAE8671223.1"/>
    </source>
</evidence>
<comment type="cofactor">
    <cofactor evidence="1">
        <name>a divalent metal cation</name>
        <dbReference type="ChEBI" id="CHEBI:60240"/>
    </cofactor>
</comment>
<evidence type="ECO:0000256" key="4">
    <source>
        <dbReference type="ARBA" id="ARBA00022691"/>
    </source>
</evidence>
<keyword evidence="6" id="KW-0812">Transmembrane</keyword>
<dbReference type="GO" id="GO:0008171">
    <property type="term" value="F:O-methyltransferase activity"/>
    <property type="evidence" value="ECO:0007669"/>
    <property type="project" value="InterPro"/>
</dbReference>
<keyword evidence="6" id="KW-0472">Membrane</keyword>
<evidence type="ECO:0000256" key="3">
    <source>
        <dbReference type="ARBA" id="ARBA00022679"/>
    </source>
</evidence>
<organism evidence="7 8">
    <name type="scientific">Hibiscus syriacus</name>
    <name type="common">Rose of Sharon</name>
    <dbReference type="NCBI Taxonomy" id="106335"/>
    <lineage>
        <taxon>Eukaryota</taxon>
        <taxon>Viridiplantae</taxon>
        <taxon>Streptophyta</taxon>
        <taxon>Embryophyta</taxon>
        <taxon>Tracheophyta</taxon>
        <taxon>Spermatophyta</taxon>
        <taxon>Magnoliopsida</taxon>
        <taxon>eudicotyledons</taxon>
        <taxon>Gunneridae</taxon>
        <taxon>Pentapetalae</taxon>
        <taxon>rosids</taxon>
        <taxon>malvids</taxon>
        <taxon>Malvales</taxon>
        <taxon>Malvaceae</taxon>
        <taxon>Malvoideae</taxon>
        <taxon>Hibiscus</taxon>
    </lineage>
</organism>
<comment type="caution">
    <text evidence="7">The sequence shown here is derived from an EMBL/GenBank/DDBJ whole genome shotgun (WGS) entry which is preliminary data.</text>
</comment>
<dbReference type="Pfam" id="PF06966">
    <property type="entry name" value="DUF1295"/>
    <property type="match status" value="1"/>
</dbReference>
<dbReference type="PROSITE" id="PS50244">
    <property type="entry name" value="S5A_REDUCTASE"/>
    <property type="match status" value="1"/>
</dbReference>
<dbReference type="Pfam" id="PF01596">
    <property type="entry name" value="Methyltransf_3"/>
    <property type="match status" value="1"/>
</dbReference>
<keyword evidence="6" id="KW-1133">Transmembrane helix</keyword>
<name>A0A6A2X7B9_HIBSY</name>
<dbReference type="InterPro" id="IPR010721">
    <property type="entry name" value="UstE-like"/>
</dbReference>
<comment type="similarity">
    <text evidence="5">Belongs to the class I-like SAM-binding methyltransferase superfamily. Cation-dependent O-methyltransferase family.</text>
</comment>
<dbReference type="Proteomes" id="UP000436088">
    <property type="component" value="Unassembled WGS sequence"/>
</dbReference>
<dbReference type="Gene3D" id="1.20.120.1630">
    <property type="match status" value="1"/>
</dbReference>
<keyword evidence="8" id="KW-1185">Reference proteome</keyword>
<dbReference type="SUPFAM" id="SSF53335">
    <property type="entry name" value="S-adenosyl-L-methionine-dependent methyltransferases"/>
    <property type="match status" value="1"/>
</dbReference>
<evidence type="ECO:0000313" key="8">
    <source>
        <dbReference type="Proteomes" id="UP000436088"/>
    </source>
</evidence>
<dbReference type="PANTHER" id="PTHR32251">
    <property type="entry name" value="3-OXO-5-ALPHA-STEROID 4-DEHYDROGENASE"/>
    <property type="match status" value="1"/>
</dbReference>
<feature type="transmembrane region" description="Helical" evidence="6">
    <location>
        <begin position="380"/>
        <end position="400"/>
    </location>
</feature>
<accession>A0A6A2X7B9</accession>